<dbReference type="AlphaFoldDB" id="A0A8D8MTT8"/>
<accession>A0A8D8MTT8</accession>
<evidence type="ECO:0000313" key="2">
    <source>
        <dbReference type="EMBL" id="CAG6540682.1"/>
    </source>
</evidence>
<name>A0A8D8MTT8_CULPI</name>
<organism evidence="2">
    <name type="scientific">Culex pipiens</name>
    <name type="common">House mosquito</name>
    <dbReference type="NCBI Taxonomy" id="7175"/>
    <lineage>
        <taxon>Eukaryota</taxon>
        <taxon>Metazoa</taxon>
        <taxon>Ecdysozoa</taxon>
        <taxon>Arthropoda</taxon>
        <taxon>Hexapoda</taxon>
        <taxon>Insecta</taxon>
        <taxon>Pterygota</taxon>
        <taxon>Neoptera</taxon>
        <taxon>Endopterygota</taxon>
        <taxon>Diptera</taxon>
        <taxon>Nematocera</taxon>
        <taxon>Culicoidea</taxon>
        <taxon>Culicidae</taxon>
        <taxon>Culicinae</taxon>
        <taxon>Culicini</taxon>
        <taxon>Culex</taxon>
        <taxon>Culex</taxon>
    </lineage>
</organism>
<dbReference type="EMBL" id="HBUE01330080">
    <property type="protein sequence ID" value="CAG6592753.1"/>
    <property type="molecule type" value="Transcribed_RNA"/>
</dbReference>
<reference evidence="2" key="1">
    <citation type="submission" date="2021-05" db="EMBL/GenBank/DDBJ databases">
        <authorList>
            <person name="Alioto T."/>
            <person name="Alioto T."/>
            <person name="Gomez Garrido J."/>
        </authorList>
    </citation>
    <scope>NUCLEOTIDE SEQUENCE</scope>
</reference>
<sequence>MFIILILILVERSRSLQTPSGVAREVLVAESVTVICIGYQSECFLRRELHRTVSLPRPPSVNRCSQFRRPVRCQFHPLRVEIRMRTPPRGRCPSFRWSPRWPTRSPRRRPRRTRIC</sequence>
<feature type="chain" id="PRO_5036428377" evidence="1">
    <location>
        <begin position="16"/>
        <end position="116"/>
    </location>
</feature>
<feature type="signal peptide" evidence="1">
    <location>
        <begin position="1"/>
        <end position="15"/>
    </location>
</feature>
<keyword evidence="1" id="KW-0732">Signal</keyword>
<evidence type="ECO:0000256" key="1">
    <source>
        <dbReference type="SAM" id="SignalP"/>
    </source>
</evidence>
<dbReference type="EMBL" id="HBUE01223410">
    <property type="protein sequence ID" value="CAG6540682.1"/>
    <property type="molecule type" value="Transcribed_RNA"/>
</dbReference>
<protein>
    <submittedName>
        <fullName evidence="2">(northern house mosquito) hypothetical protein</fullName>
    </submittedName>
</protein>
<proteinExistence type="predicted"/>